<reference evidence="4" key="5">
    <citation type="submission" date="2025-08" db="UniProtKB">
        <authorList>
            <consortium name="RefSeq"/>
        </authorList>
    </citation>
    <scope>IDENTIFICATION</scope>
</reference>
<accession>A0A8B6X8X3</accession>
<dbReference type="InterPro" id="IPR000073">
    <property type="entry name" value="AB_hydrolase_1"/>
</dbReference>
<dbReference type="AlphaFoldDB" id="A0A8B6X8X3"/>
<evidence type="ECO:0000259" key="2">
    <source>
        <dbReference type="Pfam" id="PF00561"/>
    </source>
</evidence>
<dbReference type="Proteomes" id="UP000675920">
    <property type="component" value="Unplaced"/>
</dbReference>
<organism evidence="3 4">
    <name type="scientific">Derxia gummosa DSM 723</name>
    <dbReference type="NCBI Taxonomy" id="1121388"/>
    <lineage>
        <taxon>Bacteria</taxon>
        <taxon>Pseudomonadati</taxon>
        <taxon>Pseudomonadota</taxon>
        <taxon>Betaproteobacteria</taxon>
        <taxon>Burkholderiales</taxon>
        <taxon>Alcaligenaceae</taxon>
        <taxon>Derxia</taxon>
    </lineage>
</organism>
<dbReference type="Gene3D" id="3.40.50.1820">
    <property type="entry name" value="alpha/beta hydrolase"/>
    <property type="match status" value="1"/>
</dbReference>
<protein>
    <submittedName>
        <fullName evidence="4">Esterase/lipase family protein</fullName>
        <ecNumber evidence="4">3.1.1.-</ecNumber>
    </submittedName>
</protein>
<dbReference type="EC" id="3.1.1.-" evidence="4"/>
<reference evidence="4" key="4">
    <citation type="journal article" date="2023" name="Chem. Biol. Interact.">
        <title>The ESTHER database on alpha/beta hydrolase fold proteins - An overview of recent developments.</title>
        <authorList>
            <person name="Chatonnet A."/>
            <person name="Perochon M."/>
            <person name="Velluet E."/>
            <person name="Marchot P."/>
        </authorList>
    </citation>
    <scope>NUCLEOTIDE SEQUENCE</scope>
</reference>
<feature type="domain" description="AB hydrolase-1" evidence="2">
    <location>
        <begin position="160"/>
        <end position="273"/>
    </location>
</feature>
<dbReference type="PANTHER" id="PTHR37946:SF1">
    <property type="entry name" value="SLL1969 PROTEIN"/>
    <property type="match status" value="1"/>
</dbReference>
<dbReference type="GO" id="GO:0016787">
    <property type="term" value="F:hydrolase activity"/>
    <property type="evidence" value="ECO:0007669"/>
    <property type="project" value="UniProtKB-KW"/>
</dbReference>
<evidence type="ECO:0000313" key="4">
    <source>
        <dbReference type="RefSeq" id="WP_051377963.1"/>
    </source>
</evidence>
<evidence type="ECO:0000256" key="1">
    <source>
        <dbReference type="SAM" id="MobiDB-lite"/>
    </source>
</evidence>
<dbReference type="PANTHER" id="PTHR37946">
    <property type="entry name" value="SLL1969 PROTEIN"/>
    <property type="match status" value="1"/>
</dbReference>
<keyword evidence="3" id="KW-1185">Reference proteome</keyword>
<reference evidence="4" key="2">
    <citation type="journal article" date="2000" name="Curr. Protein Pept. Sci.">
        <title>Alpha/Beta-hydrolase fold enzymes: structures, functions and mechanisms.</title>
        <authorList>
            <person name="Holmquist M."/>
        </authorList>
    </citation>
    <scope>NUCLEOTIDE SEQUENCE</scope>
</reference>
<dbReference type="OrthoDB" id="275181at2"/>
<dbReference type="InterPro" id="IPR029058">
    <property type="entry name" value="AB_hydrolase_fold"/>
</dbReference>
<sequence length="379" mass="40399">MSPPDSGCADRPAPAAHRRYAAHAFVDGERCLTIAGLMRRWLAWEWTLWTLLWGWLSWRAGLSLGWLPLLAPASWLLTRWGVFVAELVFSLTANRFPPAGLRAEAQAIAGSAPAASPLALLGCITTEWRHWLFTFVLGQAFAGLGHGTSASSGAAGQRRVVLLVHGFGCHGGIWRHAAPRLAEAGWIVETIDLLPVFGPIDAYVERIEATIEHIRARHGVERIDAVGHSMGGVALRAWAARHGDARVARLVTVGSPHRGTRFAHLFISPNVKQMRLGSDFLAALATAEAAASASHHAAASGAKRACLWSWHDNVVTPQVSARLPGAREWRATGIGHLSLICEPRGIALIIEALRADAGAPDARSAGTGQPAGQAGAASR</sequence>
<dbReference type="Pfam" id="PF00561">
    <property type="entry name" value="Abhydrolase_1"/>
    <property type="match status" value="1"/>
</dbReference>
<dbReference type="RefSeq" id="WP_051377963.1">
    <property type="nucleotide sequence ID" value="NZ_AXWS01000007.1"/>
</dbReference>
<evidence type="ECO:0000313" key="3">
    <source>
        <dbReference type="Proteomes" id="UP000675920"/>
    </source>
</evidence>
<feature type="compositionally biased region" description="Low complexity" evidence="1">
    <location>
        <begin position="365"/>
        <end position="379"/>
    </location>
</feature>
<name>A0A8B6X8X3_9BURK</name>
<reference evidence="4" key="1">
    <citation type="journal article" date="2000" name="Biochimie">
        <title>What distinguishes an esterase from a lipase: a novel structural approach.</title>
        <authorList>
            <person name="Fojan P."/>
            <person name="Jonson P.H."/>
            <person name="Petersen M.T."/>
            <person name="Petersen S.B."/>
        </authorList>
    </citation>
    <scope>NUCLEOTIDE SEQUENCE</scope>
</reference>
<proteinExistence type="predicted"/>
<reference evidence="4" key="3">
    <citation type="journal article" date="2009" name="Protein Pept. Lett.">
        <title>Alpha/beta hydrolase fold: an update.</title>
        <authorList>
            <person name="Carr P.D."/>
            <person name="Ollis D.L."/>
        </authorList>
    </citation>
    <scope>NUCLEOTIDE SEQUENCE</scope>
</reference>
<dbReference type="SUPFAM" id="SSF53474">
    <property type="entry name" value="alpha/beta-Hydrolases"/>
    <property type="match status" value="1"/>
</dbReference>
<feature type="region of interest" description="Disordered" evidence="1">
    <location>
        <begin position="360"/>
        <end position="379"/>
    </location>
</feature>